<dbReference type="SUPFAM" id="SSF103473">
    <property type="entry name" value="MFS general substrate transporter"/>
    <property type="match status" value="1"/>
</dbReference>
<evidence type="ECO:0000256" key="7">
    <source>
        <dbReference type="SAM" id="Phobius"/>
    </source>
</evidence>
<dbReference type="InterPro" id="IPR005829">
    <property type="entry name" value="Sugar_transporter_CS"/>
</dbReference>
<feature type="transmembrane region" description="Helical" evidence="7">
    <location>
        <begin position="189"/>
        <end position="212"/>
    </location>
</feature>
<proteinExistence type="inferred from homology"/>
<protein>
    <recommendedName>
        <fullName evidence="8">Major facilitator superfamily (MFS) profile domain-containing protein</fullName>
    </recommendedName>
</protein>
<dbReference type="EMBL" id="PDXB01000090">
    <property type="protein sequence ID" value="RYN15906.1"/>
    <property type="molecule type" value="Genomic_DNA"/>
</dbReference>
<dbReference type="PANTHER" id="PTHR48022:SF60">
    <property type="entry name" value="MAJOR FACILITATOR SUPERFAMILY (MFS) PROFILE DOMAIN-CONTAINING PROTEIN"/>
    <property type="match status" value="1"/>
</dbReference>
<comment type="subcellular location">
    <subcellularLocation>
        <location evidence="1">Membrane</location>
        <topology evidence="1">Multi-pass membrane protein</topology>
    </subcellularLocation>
</comment>
<dbReference type="GO" id="GO:0005351">
    <property type="term" value="F:carbohydrate:proton symporter activity"/>
    <property type="evidence" value="ECO:0007669"/>
    <property type="project" value="TreeGrafter"/>
</dbReference>
<evidence type="ECO:0000259" key="8">
    <source>
        <dbReference type="PROSITE" id="PS50850"/>
    </source>
</evidence>
<evidence type="ECO:0000256" key="1">
    <source>
        <dbReference type="ARBA" id="ARBA00004141"/>
    </source>
</evidence>
<dbReference type="AlphaFoldDB" id="A0A4V1X5Y2"/>
<feature type="transmembrane region" description="Helical" evidence="7">
    <location>
        <begin position="98"/>
        <end position="118"/>
    </location>
</feature>
<dbReference type="PRINTS" id="PR00171">
    <property type="entry name" value="SUGRTRNSPORT"/>
</dbReference>
<dbReference type="InterPro" id="IPR020846">
    <property type="entry name" value="MFS_dom"/>
</dbReference>
<dbReference type="Pfam" id="PF00083">
    <property type="entry name" value="Sugar_tr"/>
    <property type="match status" value="2"/>
</dbReference>
<evidence type="ECO:0000313" key="12">
    <source>
        <dbReference type="Proteomes" id="UP000293195"/>
    </source>
</evidence>
<accession>A0A4V1X5Y2</accession>
<evidence type="ECO:0000256" key="6">
    <source>
        <dbReference type="ARBA" id="ARBA00023136"/>
    </source>
</evidence>
<keyword evidence="6 7" id="KW-0472">Membrane</keyword>
<dbReference type="InterPro" id="IPR003663">
    <property type="entry name" value="Sugar/inositol_transpt"/>
</dbReference>
<dbReference type="InterPro" id="IPR036259">
    <property type="entry name" value="MFS_trans_sf"/>
</dbReference>
<feature type="transmembrane region" description="Helical" evidence="7">
    <location>
        <begin position="476"/>
        <end position="498"/>
    </location>
</feature>
<dbReference type="InterPro" id="IPR005828">
    <property type="entry name" value="MFS_sugar_transport-like"/>
</dbReference>
<keyword evidence="3" id="KW-0813">Transport</keyword>
<comment type="caution">
    <text evidence="9">The sequence shown here is derived from an EMBL/GenBank/DDBJ whole genome shotgun (WGS) entry which is preliminary data.</text>
</comment>
<feature type="transmembrane region" description="Helical" evidence="7">
    <location>
        <begin position="124"/>
        <end position="145"/>
    </location>
</feature>
<keyword evidence="4 7" id="KW-0812">Transmembrane</keyword>
<reference evidence="9" key="2">
    <citation type="journal article" date="2019" name="bioRxiv">
        <title>Genomics, evolutionary history and diagnostics of the Alternaria alternata species group including apple and Asian pear pathotypes.</title>
        <authorList>
            <person name="Armitage A.D."/>
            <person name="Cockerton H.M."/>
            <person name="Sreenivasaprasad S."/>
            <person name="Woodhall J.W."/>
            <person name="Lane C.R."/>
            <person name="Harrison R.J."/>
            <person name="Clarkson J.P."/>
        </authorList>
    </citation>
    <scope>NUCLEOTIDE SEQUENCE</scope>
    <source>
        <strain evidence="9">FERA 1164</strain>
        <strain evidence="10">FERA 635</strain>
    </source>
</reference>
<evidence type="ECO:0000313" key="11">
    <source>
        <dbReference type="Proteomes" id="UP000292340"/>
    </source>
</evidence>
<dbReference type="InterPro" id="IPR050360">
    <property type="entry name" value="MFS_Sugar_Transporters"/>
</dbReference>
<evidence type="ECO:0000313" key="9">
    <source>
        <dbReference type="EMBL" id="RYN15906.1"/>
    </source>
</evidence>
<dbReference type="EMBL" id="PDXF01000110">
    <property type="protein sequence ID" value="RYN88037.1"/>
    <property type="molecule type" value="Genomic_DNA"/>
</dbReference>
<dbReference type="GO" id="GO:0016020">
    <property type="term" value="C:membrane"/>
    <property type="evidence" value="ECO:0007669"/>
    <property type="project" value="UniProtKB-SubCell"/>
</dbReference>
<feature type="domain" description="Major facilitator superfamily (MFS) profile" evidence="8">
    <location>
        <begin position="23"/>
        <end position="502"/>
    </location>
</feature>
<feature type="transmembrane region" description="Helical" evidence="7">
    <location>
        <begin position="20"/>
        <end position="41"/>
    </location>
</feature>
<dbReference type="PROSITE" id="PS00217">
    <property type="entry name" value="SUGAR_TRANSPORT_2"/>
    <property type="match status" value="1"/>
</dbReference>
<dbReference type="PANTHER" id="PTHR48022">
    <property type="entry name" value="PLASTIDIC GLUCOSE TRANSPORTER 4"/>
    <property type="match status" value="1"/>
</dbReference>
<dbReference type="Gene3D" id="1.20.1250.20">
    <property type="entry name" value="MFS general substrate transporter like domains"/>
    <property type="match status" value="2"/>
</dbReference>
<comment type="similarity">
    <text evidence="2">Belongs to the major facilitator superfamily. Sugar transporter (TC 2.A.1.1) family.</text>
</comment>
<dbReference type="OrthoDB" id="508119at2759"/>
<keyword evidence="5 7" id="KW-1133">Transmembrane helix</keyword>
<feature type="transmembrane region" description="Helical" evidence="7">
    <location>
        <begin position="446"/>
        <end position="470"/>
    </location>
</feature>
<dbReference type="PROSITE" id="PS50850">
    <property type="entry name" value="MFS"/>
    <property type="match status" value="1"/>
</dbReference>
<feature type="transmembrane region" description="Helical" evidence="7">
    <location>
        <begin position="157"/>
        <end position="177"/>
    </location>
</feature>
<feature type="transmembrane region" description="Helical" evidence="7">
    <location>
        <begin position="414"/>
        <end position="434"/>
    </location>
</feature>
<evidence type="ECO:0000256" key="3">
    <source>
        <dbReference type="ARBA" id="ARBA00022448"/>
    </source>
</evidence>
<dbReference type="Proteomes" id="UP000292340">
    <property type="component" value="Unassembled WGS sequence"/>
</dbReference>
<reference evidence="9" key="1">
    <citation type="submission" date="2017-10" db="EMBL/GenBank/DDBJ databases">
        <authorList>
            <person name="Armitage A.D."/>
            <person name="Barbara D.J."/>
            <person name="Woodhall J.W."/>
            <person name="Sreenivasaprasad S."/>
            <person name="Lane C.R."/>
            <person name="Clarkson J.P."/>
            <person name="Harrison R.J."/>
        </authorList>
    </citation>
    <scope>NUCLEOTIDE SEQUENCE</scope>
    <source>
        <strain evidence="9">FERA 1164</strain>
        <strain evidence="10">FERA 635</strain>
    </source>
</reference>
<evidence type="ECO:0000256" key="2">
    <source>
        <dbReference type="ARBA" id="ARBA00010992"/>
    </source>
</evidence>
<gene>
    <name evidence="9" type="ORF">AA0115_g12694</name>
    <name evidence="10" type="ORF">AA0119_g12222</name>
</gene>
<evidence type="ECO:0000256" key="5">
    <source>
        <dbReference type="ARBA" id="ARBA00022989"/>
    </source>
</evidence>
<sequence length="572" mass="62452">MGFGIVEDRPTPPEVYNWRIYTLAIVASFGALTFGYDGSFFGTTLARASFQEHFGFKDMSASARTSNTSNITSCYLAAGFFGSLSAWPSSETLGRIRAMQVSCAIFLVSAVLMTATTSSLPMMYAGRALTGFGVGALTGIIPSYIAEVAPTAIRGQLTGYFDVAYQVGSLVGFWINYGINQNMGVDAAITFRIPLAIQIIPGGLLALGTLILRESPTLLWRKGKREQAMKNLCYLRQLPADHQYMLEEVGRIEARLEEEERLSGGQTGWLAILRGSMTDMKTPSIRFRLAVIVGMFMFQNWSGSICKHTLLPMSATTALTSLNRHKLLLSDPISLPSHQRRGAIHWDIRSLPLNCSYCLLCLRRGPHGSSTALADIRLSMLPDSLYIAIFTTVADTTVGAPSASVHAAGTGATAMVMLYGIFWSFGGNCLPWIVAAEIFPARLRPITGACAASLQRFFSFVLTLVFPYIIASDVGANGTFFFFSALCFLTAVFTFIWVPETKAVPIECCEALFSGKMRHAAWRAEKLFPPNGIPPLPDHIAAGEAAYIQAHRPSSPSYDYKVKNEREEIESV</sequence>
<evidence type="ECO:0000313" key="10">
    <source>
        <dbReference type="EMBL" id="RYN88037.1"/>
    </source>
</evidence>
<organism evidence="9 11">
    <name type="scientific">Alternaria tenuissima</name>
    <dbReference type="NCBI Taxonomy" id="119927"/>
    <lineage>
        <taxon>Eukaryota</taxon>
        <taxon>Fungi</taxon>
        <taxon>Dikarya</taxon>
        <taxon>Ascomycota</taxon>
        <taxon>Pezizomycotina</taxon>
        <taxon>Dothideomycetes</taxon>
        <taxon>Pleosporomycetidae</taxon>
        <taxon>Pleosporales</taxon>
        <taxon>Pleosporineae</taxon>
        <taxon>Pleosporaceae</taxon>
        <taxon>Alternaria</taxon>
        <taxon>Alternaria sect. Alternaria</taxon>
        <taxon>Alternaria alternata complex</taxon>
    </lineage>
</organism>
<name>A0A4V1X5Y2_9PLEO</name>
<keyword evidence="12" id="KW-1185">Reference proteome</keyword>
<evidence type="ECO:0000256" key="4">
    <source>
        <dbReference type="ARBA" id="ARBA00022692"/>
    </source>
</evidence>
<dbReference type="Proteomes" id="UP000293195">
    <property type="component" value="Unassembled WGS sequence"/>
</dbReference>